<name>A0AAD9J0K5_9ANNE</name>
<keyword evidence="1" id="KW-0862">Zinc</keyword>
<evidence type="ECO:0000259" key="3">
    <source>
        <dbReference type="PROSITE" id="PS50126"/>
    </source>
</evidence>
<feature type="compositionally biased region" description="Basic residues" evidence="2">
    <location>
        <begin position="194"/>
        <end position="220"/>
    </location>
</feature>
<dbReference type="Proteomes" id="UP001208570">
    <property type="component" value="Unassembled WGS sequence"/>
</dbReference>
<dbReference type="InterPro" id="IPR012340">
    <property type="entry name" value="NA-bd_OB-fold"/>
</dbReference>
<evidence type="ECO:0008006" key="7">
    <source>
        <dbReference type="Google" id="ProtNLM"/>
    </source>
</evidence>
<dbReference type="PANTHER" id="PTHR15838">
    <property type="entry name" value="NUCLEOLAR PROTEIN OF 40 KDA"/>
    <property type="match status" value="1"/>
</dbReference>
<evidence type="ECO:0000313" key="5">
    <source>
        <dbReference type="EMBL" id="KAK2143852.1"/>
    </source>
</evidence>
<dbReference type="Pfam" id="PF00575">
    <property type="entry name" value="S1"/>
    <property type="match status" value="1"/>
</dbReference>
<feature type="region of interest" description="Disordered" evidence="2">
    <location>
        <begin position="188"/>
        <end position="368"/>
    </location>
</feature>
<evidence type="ECO:0000259" key="4">
    <source>
        <dbReference type="PROSITE" id="PS50158"/>
    </source>
</evidence>
<evidence type="ECO:0000256" key="1">
    <source>
        <dbReference type="PROSITE-ProRule" id="PRU00047"/>
    </source>
</evidence>
<dbReference type="GO" id="GO:0008270">
    <property type="term" value="F:zinc ion binding"/>
    <property type="evidence" value="ECO:0007669"/>
    <property type="project" value="UniProtKB-KW"/>
</dbReference>
<gene>
    <name evidence="5" type="ORF">LSH36_807g00117</name>
</gene>
<evidence type="ECO:0000256" key="2">
    <source>
        <dbReference type="SAM" id="MobiDB-lite"/>
    </source>
</evidence>
<feature type="compositionally biased region" description="Basic and acidic residues" evidence="2">
    <location>
        <begin position="257"/>
        <end position="286"/>
    </location>
</feature>
<keyword evidence="1" id="KW-0863">Zinc-finger</keyword>
<dbReference type="AlphaFoldDB" id="A0AAD9J0K5"/>
<proteinExistence type="predicted"/>
<keyword evidence="6" id="KW-1185">Reference proteome</keyword>
<comment type="caution">
    <text evidence="5">The sequence shown here is derived from an EMBL/GenBank/DDBJ whole genome shotgun (WGS) entry which is preliminary data.</text>
</comment>
<sequence>MFGGSVSFLICGYTFNDRPLDMDRRKISREYSFDLPNLYDIFLCEVANVQQYGIFVKIPGYKKNGLVHKSQMSKSKVDDPSDMVEPHDHVYCKVISIDQESEKIGMSMKVVNQTTGQDLDPGHVQTALDEQRRKTGHVKEIPRIELGAVLDTTCKKCGGRGHLAHDCFHVSGGKSYSLLPDLEYLAQQESETKHRQKKKKEKLSKKEKKAKKKAKKKKSEKQKDIRTQSGDENNPKHHKKGHKRKISESSDSGSDTSEDKSALKRSRHEQVDKRSDKRKYPELDHRKSNKYTEQQTKVTEHGTRRDHATGSDRYKTKHSTEHGNFDRSEGHRPSKGDDIHGDGRAEDRHADKDESRRHSHHRSRTQER</sequence>
<dbReference type="EMBL" id="JAODUP010000807">
    <property type="protein sequence ID" value="KAK2143852.1"/>
    <property type="molecule type" value="Genomic_DNA"/>
</dbReference>
<dbReference type="GO" id="GO:0003723">
    <property type="term" value="F:RNA binding"/>
    <property type="evidence" value="ECO:0007669"/>
    <property type="project" value="TreeGrafter"/>
</dbReference>
<dbReference type="Gene3D" id="2.40.50.140">
    <property type="entry name" value="Nucleic acid-binding proteins"/>
    <property type="match status" value="1"/>
</dbReference>
<accession>A0AAD9J0K5</accession>
<dbReference type="InterPro" id="IPR001878">
    <property type="entry name" value="Znf_CCHC"/>
</dbReference>
<dbReference type="InterPro" id="IPR003029">
    <property type="entry name" value="S1_domain"/>
</dbReference>
<dbReference type="PANTHER" id="PTHR15838:SF1">
    <property type="entry name" value="ZINC FINGER CCHC DOMAIN-CONTAINING PROTEIN 17"/>
    <property type="match status" value="1"/>
</dbReference>
<feature type="compositionally biased region" description="Basic and acidic residues" evidence="2">
    <location>
        <begin position="298"/>
        <end position="356"/>
    </location>
</feature>
<dbReference type="GO" id="GO:0043489">
    <property type="term" value="P:RNA stabilization"/>
    <property type="evidence" value="ECO:0007669"/>
    <property type="project" value="TreeGrafter"/>
</dbReference>
<feature type="domain" description="CCHC-type" evidence="4">
    <location>
        <begin position="154"/>
        <end position="167"/>
    </location>
</feature>
<reference evidence="5" key="1">
    <citation type="journal article" date="2023" name="Mol. Biol. Evol.">
        <title>Third-Generation Sequencing Reveals the Adaptive Role of the Epigenome in Three Deep-Sea Polychaetes.</title>
        <authorList>
            <person name="Perez M."/>
            <person name="Aroh O."/>
            <person name="Sun Y."/>
            <person name="Lan Y."/>
            <person name="Juniper S.K."/>
            <person name="Young C.R."/>
            <person name="Angers B."/>
            <person name="Qian P.Y."/>
        </authorList>
    </citation>
    <scope>NUCLEOTIDE SEQUENCE</scope>
    <source>
        <strain evidence="5">P08H-3</strain>
    </source>
</reference>
<dbReference type="SUPFAM" id="SSF50249">
    <property type="entry name" value="Nucleic acid-binding proteins"/>
    <property type="match status" value="1"/>
</dbReference>
<feature type="domain" description="S1 motif" evidence="3">
    <location>
        <begin position="39"/>
        <end position="109"/>
    </location>
</feature>
<organism evidence="5 6">
    <name type="scientific">Paralvinella palmiformis</name>
    <dbReference type="NCBI Taxonomy" id="53620"/>
    <lineage>
        <taxon>Eukaryota</taxon>
        <taxon>Metazoa</taxon>
        <taxon>Spiralia</taxon>
        <taxon>Lophotrochozoa</taxon>
        <taxon>Annelida</taxon>
        <taxon>Polychaeta</taxon>
        <taxon>Sedentaria</taxon>
        <taxon>Canalipalpata</taxon>
        <taxon>Terebellida</taxon>
        <taxon>Terebelliformia</taxon>
        <taxon>Alvinellidae</taxon>
        <taxon>Paralvinella</taxon>
    </lineage>
</organism>
<keyword evidence="1" id="KW-0479">Metal-binding</keyword>
<protein>
    <recommendedName>
        <fullName evidence="7">CCHC-type domain-containing protein</fullName>
    </recommendedName>
</protein>
<dbReference type="SMART" id="SM00316">
    <property type="entry name" value="S1"/>
    <property type="match status" value="1"/>
</dbReference>
<evidence type="ECO:0000313" key="6">
    <source>
        <dbReference type="Proteomes" id="UP001208570"/>
    </source>
</evidence>
<dbReference type="PROSITE" id="PS50158">
    <property type="entry name" value="ZF_CCHC"/>
    <property type="match status" value="1"/>
</dbReference>
<feature type="compositionally biased region" description="Basic residues" evidence="2">
    <location>
        <begin position="357"/>
        <end position="368"/>
    </location>
</feature>
<dbReference type="PROSITE" id="PS50126">
    <property type="entry name" value="S1"/>
    <property type="match status" value="1"/>
</dbReference>
<feature type="compositionally biased region" description="Basic residues" evidence="2">
    <location>
        <begin position="236"/>
        <end position="245"/>
    </location>
</feature>